<dbReference type="OrthoDB" id="9807293at2"/>
<evidence type="ECO:0000256" key="1">
    <source>
        <dbReference type="ARBA" id="ARBA00004141"/>
    </source>
</evidence>
<evidence type="ECO:0000256" key="5">
    <source>
        <dbReference type="ARBA" id="ARBA00022989"/>
    </source>
</evidence>
<dbReference type="EMBL" id="PGTZ01000006">
    <property type="protein sequence ID" value="PJI95063.1"/>
    <property type="molecule type" value="Genomic_DNA"/>
</dbReference>
<dbReference type="GO" id="GO:0005886">
    <property type="term" value="C:plasma membrane"/>
    <property type="evidence" value="ECO:0007669"/>
    <property type="project" value="TreeGrafter"/>
</dbReference>
<evidence type="ECO:0000256" key="7">
    <source>
        <dbReference type="RuleBase" id="RU000477"/>
    </source>
</evidence>
<dbReference type="Proteomes" id="UP000231586">
    <property type="component" value="Unassembled WGS sequence"/>
</dbReference>
<dbReference type="PANTHER" id="PTHR43829">
    <property type="entry name" value="AQUAPORIN OR AQUAGLYCEROPORIN RELATED"/>
    <property type="match status" value="1"/>
</dbReference>
<comment type="caution">
    <text evidence="9">The sequence shown here is derived from an EMBL/GenBank/DDBJ whole genome shotgun (WGS) entry which is preliminary data.</text>
</comment>
<dbReference type="SUPFAM" id="SSF81338">
    <property type="entry name" value="Aquaporin-like"/>
    <property type="match status" value="1"/>
</dbReference>
<name>A0A2M8WVX5_9MICO</name>
<feature type="transmembrane region" description="Helical" evidence="8">
    <location>
        <begin position="221"/>
        <end position="242"/>
    </location>
</feature>
<keyword evidence="4 7" id="KW-0812">Transmembrane</keyword>
<dbReference type="AlphaFoldDB" id="A0A2M8WVX5"/>
<dbReference type="InterPro" id="IPR022357">
    <property type="entry name" value="MIP_CS"/>
</dbReference>
<keyword evidence="6 8" id="KW-0472">Membrane</keyword>
<dbReference type="PROSITE" id="PS00221">
    <property type="entry name" value="MIP"/>
    <property type="match status" value="1"/>
</dbReference>
<dbReference type="GO" id="GO:0015254">
    <property type="term" value="F:glycerol channel activity"/>
    <property type="evidence" value="ECO:0007669"/>
    <property type="project" value="TreeGrafter"/>
</dbReference>
<sequence>MDVSLGTVFVSEFLGTGLLLLMGLGVAMNLQLVRTYGGNGTTLMGAFGWGLGVYCAIFIAGRSGAHINPAVTIGKIFEGSGEFAPGIAITVASTLVYLSAQLLGAFVGSLLAWFVYRQHFDATDDPDVRLKSMVTYPAIRKHSHNFLVEVIATFVLVWVILSQSSTPSGLGPLAVGLVVIGIGVTLGGNTNWSLNPARDLSARVAHAIVPMRNRGSNDWGYWWPPVVGPLVGGALAGLAAAAW</sequence>
<evidence type="ECO:0000256" key="8">
    <source>
        <dbReference type="SAM" id="Phobius"/>
    </source>
</evidence>
<reference evidence="9 10" key="1">
    <citation type="submission" date="2017-11" db="EMBL/GenBank/DDBJ databases">
        <title>Genomic Encyclopedia of Archaeal and Bacterial Type Strains, Phase II (KMG-II): From Individual Species to Whole Genera.</title>
        <authorList>
            <person name="Goeker M."/>
        </authorList>
    </citation>
    <scope>NUCLEOTIDE SEQUENCE [LARGE SCALE GENOMIC DNA]</scope>
    <source>
        <strain evidence="9 10">DSM 22413</strain>
    </source>
</reference>
<evidence type="ECO:0000256" key="6">
    <source>
        <dbReference type="ARBA" id="ARBA00023136"/>
    </source>
</evidence>
<dbReference type="InterPro" id="IPR050363">
    <property type="entry name" value="MIP/Aquaporin"/>
</dbReference>
<dbReference type="PANTHER" id="PTHR43829:SF9">
    <property type="entry name" value="AQUAPORIN-9"/>
    <property type="match status" value="1"/>
</dbReference>
<evidence type="ECO:0000256" key="4">
    <source>
        <dbReference type="ARBA" id="ARBA00022692"/>
    </source>
</evidence>
<dbReference type="InterPro" id="IPR023271">
    <property type="entry name" value="Aquaporin-like"/>
</dbReference>
<keyword evidence="5 8" id="KW-1133">Transmembrane helix</keyword>
<dbReference type="PRINTS" id="PR00783">
    <property type="entry name" value="MINTRINSICP"/>
</dbReference>
<evidence type="ECO:0000256" key="2">
    <source>
        <dbReference type="ARBA" id="ARBA00006175"/>
    </source>
</evidence>
<keyword evidence="10" id="KW-1185">Reference proteome</keyword>
<comment type="similarity">
    <text evidence="2 7">Belongs to the MIP/aquaporin (TC 1.A.8) family.</text>
</comment>
<evidence type="ECO:0000256" key="3">
    <source>
        <dbReference type="ARBA" id="ARBA00022448"/>
    </source>
</evidence>
<feature type="transmembrane region" description="Helical" evidence="8">
    <location>
        <begin position="6"/>
        <end position="30"/>
    </location>
</feature>
<evidence type="ECO:0000313" key="9">
    <source>
        <dbReference type="EMBL" id="PJI95063.1"/>
    </source>
</evidence>
<accession>A0A2M8WVX5</accession>
<dbReference type="RefSeq" id="WP_100348986.1">
    <property type="nucleotide sequence ID" value="NZ_PGTZ01000006.1"/>
</dbReference>
<evidence type="ECO:0000313" key="10">
    <source>
        <dbReference type="Proteomes" id="UP000231586"/>
    </source>
</evidence>
<keyword evidence="3 7" id="KW-0813">Transport</keyword>
<comment type="subcellular location">
    <subcellularLocation>
        <location evidence="1">Membrane</location>
        <topology evidence="1">Multi-pass membrane protein</topology>
    </subcellularLocation>
</comment>
<feature type="transmembrane region" description="Helical" evidence="8">
    <location>
        <begin position="42"/>
        <end position="63"/>
    </location>
</feature>
<proteinExistence type="inferred from homology"/>
<feature type="transmembrane region" description="Helical" evidence="8">
    <location>
        <begin position="146"/>
        <end position="164"/>
    </location>
</feature>
<protein>
    <submittedName>
        <fullName evidence="9">Glycerol uptake facilitator protein</fullName>
    </submittedName>
</protein>
<dbReference type="Pfam" id="PF00230">
    <property type="entry name" value="MIP"/>
    <property type="match status" value="1"/>
</dbReference>
<dbReference type="Gene3D" id="1.20.1080.10">
    <property type="entry name" value="Glycerol uptake facilitator protein"/>
    <property type="match status" value="1"/>
</dbReference>
<feature type="transmembrane region" description="Helical" evidence="8">
    <location>
        <begin position="83"/>
        <end position="116"/>
    </location>
</feature>
<dbReference type="InterPro" id="IPR000425">
    <property type="entry name" value="MIP"/>
</dbReference>
<organism evidence="9 10">
    <name type="scientific">Luteimicrobium subarcticum</name>
    <dbReference type="NCBI Taxonomy" id="620910"/>
    <lineage>
        <taxon>Bacteria</taxon>
        <taxon>Bacillati</taxon>
        <taxon>Actinomycetota</taxon>
        <taxon>Actinomycetes</taxon>
        <taxon>Micrococcales</taxon>
        <taxon>Luteimicrobium</taxon>
    </lineage>
</organism>
<gene>
    <name evidence="9" type="ORF">CLV34_0916</name>
</gene>
<feature type="transmembrane region" description="Helical" evidence="8">
    <location>
        <begin position="170"/>
        <end position="188"/>
    </location>
</feature>